<evidence type="ECO:0000313" key="1">
    <source>
        <dbReference type="EMBL" id="OCQ23716.1"/>
    </source>
</evidence>
<gene>
    <name evidence="1" type="ORF">A7985_07170</name>
</gene>
<proteinExistence type="predicted"/>
<dbReference type="OrthoDB" id="10020029at2"/>
<sequence length="287" mass="32863">MMSRTNFSLLVLASSVLIIFIFIQYNSLSAKALSDKAKITNDNILAIEVNEKVEPLTDVENEVIKAGSLDYFEPVNFEFKDQTLPLYELKERLINGEADAAKAFVLKNRECYATRGYESADLFLANYDQHMDMEYESAKALFESCSGGVLDYEELKVLLYKGLSGSQKDLYQIAIIEFLPSNFNERHRLLIDAVRQNLDVDSYLLELFSLSAQNSRNHYFFANILINKNISIPPSYEMNIEQSILEYRISNESPDDLEQLNNLAKMIATRSDDVDQGMLDELFKDNF</sequence>
<dbReference type="RefSeq" id="WP_065789730.1">
    <property type="nucleotide sequence ID" value="NZ_MAUJ01000001.1"/>
</dbReference>
<accession>A0A1C0TWL8</accession>
<organism evidence="1 2">
    <name type="scientific">Pseudoalteromonas luteoviolacea</name>
    <dbReference type="NCBI Taxonomy" id="43657"/>
    <lineage>
        <taxon>Bacteria</taxon>
        <taxon>Pseudomonadati</taxon>
        <taxon>Pseudomonadota</taxon>
        <taxon>Gammaproteobacteria</taxon>
        <taxon>Alteromonadales</taxon>
        <taxon>Pseudoalteromonadaceae</taxon>
        <taxon>Pseudoalteromonas</taxon>
    </lineage>
</organism>
<dbReference type="AlphaFoldDB" id="A0A1C0TWL8"/>
<comment type="caution">
    <text evidence="1">The sequence shown here is derived from an EMBL/GenBank/DDBJ whole genome shotgun (WGS) entry which is preliminary data.</text>
</comment>
<reference evidence="2" key="1">
    <citation type="submission" date="2016-07" db="EMBL/GenBank/DDBJ databases">
        <authorList>
            <person name="Florea S."/>
            <person name="Webb J.S."/>
            <person name="Jaromczyk J."/>
            <person name="Schardl C.L."/>
        </authorList>
    </citation>
    <scope>NUCLEOTIDE SEQUENCE [LARGE SCALE GENOMIC DNA]</scope>
    <source>
        <strain evidence="2">IPB1</strain>
    </source>
</reference>
<evidence type="ECO:0000313" key="2">
    <source>
        <dbReference type="Proteomes" id="UP000093366"/>
    </source>
</evidence>
<name>A0A1C0TWL8_9GAMM</name>
<dbReference type="Proteomes" id="UP000093366">
    <property type="component" value="Unassembled WGS sequence"/>
</dbReference>
<protein>
    <submittedName>
        <fullName evidence="1">Uncharacterized protein</fullName>
    </submittedName>
</protein>
<dbReference type="EMBL" id="MAUJ01000001">
    <property type="protein sequence ID" value="OCQ23716.1"/>
    <property type="molecule type" value="Genomic_DNA"/>
</dbReference>